<keyword evidence="10" id="KW-0234">DNA repair</keyword>
<keyword evidence="6" id="KW-0156">Chromatin regulator</keyword>
<dbReference type="PANTHER" id="PTHR12159">
    <property type="entry name" value="G/T AND G/U MISMATCH-SPECIFIC DNA GLYCOSYLASE"/>
    <property type="match status" value="1"/>
</dbReference>
<evidence type="ECO:0000256" key="14">
    <source>
        <dbReference type="ARBA" id="ARBA00064519"/>
    </source>
</evidence>
<feature type="domain" description="Uracil-DNA glycosylase-like" evidence="19">
    <location>
        <begin position="3"/>
        <end position="149"/>
    </location>
</feature>
<keyword evidence="5" id="KW-0832">Ubl conjugation</keyword>
<evidence type="ECO:0000256" key="9">
    <source>
        <dbReference type="ARBA" id="ARBA00023163"/>
    </source>
</evidence>
<evidence type="ECO:0000256" key="18">
    <source>
        <dbReference type="SAM" id="MobiDB-lite"/>
    </source>
</evidence>
<evidence type="ECO:0000256" key="2">
    <source>
        <dbReference type="ARBA" id="ARBA00022499"/>
    </source>
</evidence>
<dbReference type="GO" id="GO:0040029">
    <property type="term" value="P:epigenetic regulation of gene expression"/>
    <property type="evidence" value="ECO:0007669"/>
    <property type="project" value="UniProtKB-ARBA"/>
</dbReference>
<organism evidence="20 21">
    <name type="scientific">Mesocestoides corti</name>
    <name type="common">Flatworm</name>
    <dbReference type="NCBI Taxonomy" id="53468"/>
    <lineage>
        <taxon>Eukaryota</taxon>
        <taxon>Metazoa</taxon>
        <taxon>Spiralia</taxon>
        <taxon>Lophotrochozoa</taxon>
        <taxon>Platyhelminthes</taxon>
        <taxon>Cestoda</taxon>
        <taxon>Eucestoda</taxon>
        <taxon>Cyclophyllidea</taxon>
        <taxon>Mesocestoididae</taxon>
        <taxon>Mesocestoides</taxon>
    </lineage>
</organism>
<evidence type="ECO:0000256" key="12">
    <source>
        <dbReference type="ARBA" id="ARBA00052915"/>
    </source>
</evidence>
<dbReference type="Proteomes" id="UP000267029">
    <property type="component" value="Unassembled WGS sequence"/>
</dbReference>
<keyword evidence="11" id="KW-0539">Nucleus</keyword>
<gene>
    <name evidence="20" type="ORF">MCOS_LOCUS2746</name>
</gene>
<dbReference type="SUPFAM" id="SSF52141">
    <property type="entry name" value="Uracil-DNA glycosylase-like"/>
    <property type="match status" value="1"/>
</dbReference>
<evidence type="ECO:0000256" key="3">
    <source>
        <dbReference type="ARBA" id="ARBA00022763"/>
    </source>
</evidence>
<dbReference type="Pfam" id="PF03167">
    <property type="entry name" value="UDG"/>
    <property type="match status" value="1"/>
</dbReference>
<evidence type="ECO:0000256" key="8">
    <source>
        <dbReference type="ARBA" id="ARBA00023159"/>
    </source>
</evidence>
<feature type="compositionally biased region" description="Low complexity" evidence="18">
    <location>
        <begin position="321"/>
        <end position="333"/>
    </location>
</feature>
<reference evidence="20 21" key="1">
    <citation type="submission" date="2018-10" db="EMBL/GenBank/DDBJ databases">
        <authorList>
            <consortium name="Pathogen Informatics"/>
        </authorList>
    </citation>
    <scope>NUCLEOTIDE SEQUENCE [LARGE SCALE GENOMIC DNA]</scope>
</reference>
<dbReference type="PANTHER" id="PTHR12159:SF9">
    <property type="entry name" value="G_T MISMATCH-SPECIFIC THYMINE DNA GLYCOSYLASE"/>
    <property type="match status" value="1"/>
</dbReference>
<dbReference type="AlphaFoldDB" id="A0A158QTD9"/>
<dbReference type="EMBL" id="UXSR01000493">
    <property type="protein sequence ID" value="VDD76743.1"/>
    <property type="molecule type" value="Genomic_DNA"/>
</dbReference>
<evidence type="ECO:0000313" key="21">
    <source>
        <dbReference type="Proteomes" id="UP000267029"/>
    </source>
</evidence>
<name>A0A158QTD9_MESCO</name>
<comment type="subcellular location">
    <subcellularLocation>
        <location evidence="1">Nucleus</location>
    </subcellularLocation>
</comment>
<proteinExistence type="inferred from homology"/>
<evidence type="ECO:0000256" key="13">
    <source>
        <dbReference type="ARBA" id="ARBA00061261"/>
    </source>
</evidence>
<evidence type="ECO:0000256" key="7">
    <source>
        <dbReference type="ARBA" id="ARBA00023015"/>
    </source>
</evidence>
<evidence type="ECO:0000256" key="16">
    <source>
        <dbReference type="ARBA" id="ARBA00071248"/>
    </source>
</evidence>
<evidence type="ECO:0000256" key="5">
    <source>
        <dbReference type="ARBA" id="ARBA00022843"/>
    </source>
</evidence>
<accession>A0A158QTD9</accession>
<dbReference type="Gene3D" id="3.40.470.10">
    <property type="entry name" value="Uracil-DNA glycosylase-like domain"/>
    <property type="match status" value="1"/>
</dbReference>
<dbReference type="GO" id="GO:0006285">
    <property type="term" value="P:base-excision repair, AP site formation"/>
    <property type="evidence" value="ECO:0007669"/>
    <property type="project" value="InterPro"/>
</dbReference>
<evidence type="ECO:0000256" key="10">
    <source>
        <dbReference type="ARBA" id="ARBA00023204"/>
    </source>
</evidence>
<dbReference type="GO" id="GO:0005654">
    <property type="term" value="C:nucleoplasm"/>
    <property type="evidence" value="ECO:0007669"/>
    <property type="project" value="UniProtKB-ARBA"/>
</dbReference>
<evidence type="ECO:0000256" key="1">
    <source>
        <dbReference type="ARBA" id="ARBA00004123"/>
    </source>
</evidence>
<dbReference type="EC" id="3.2.2.29" evidence="15"/>
<comment type="catalytic activity">
    <reaction evidence="12">
        <text>Hydrolyzes mismatched double-stranded DNA and polynucleotides, releasing free thymine.</text>
        <dbReference type="EC" id="3.2.2.29"/>
    </reaction>
</comment>
<comment type="similarity">
    <text evidence="13">Belongs to the uracil-DNA glycosylase (UDG) superfamily. TDG/mug family.</text>
</comment>
<evidence type="ECO:0000256" key="11">
    <source>
        <dbReference type="ARBA" id="ARBA00023242"/>
    </source>
</evidence>
<sequence>MLPDYLKEDLDIVVIGINPSLGSGNICHHYAGTGNHFWTCLYESRLVPVPVDFKDDATVLKYGIGFTNICARSSKGTSDLSRKDVKEGSAAMLEKIRHYNPKIAVFNGKGIYETYVGHKNFSMGKQPEPLEGTNTVIFVMPSSSARCAQLPRAEDKLPFFVALRKLREHLRGERPHLEEAEVVFADYTEFRVTTPDPKSLRKAERRRKRKSEAAAAAAALEQSNRGLDGSVLESGMSKWGSHETSTCHRREVNRLPRHHRRLPPRPPSLPPTRPISLSLSPSLLSFGPRSNRPCPTNSAPVNRPPPRRAAVSLTHTHVHTRPPSLSLSLPASSPRKKKKPTPAISLQQSDMDMEAMATAAAGAAATTKNIAAPSAFISAEQFQLHQQQQQQHHFQTQSLMQTHAPTAPHHAQQLFAMQPAAQFHPHPQHQMFVSANGQLMAATPMVSIAMPTAGQQAAAAAAAAAAATGCYGAPFQQFIMSQSATGQPAGMVAWQPTTAWSAYQHAATATAPPPQQTPQQFVFAGGQPAAPAYPQHVYLAPASNPASGTPASYHLLPVGCHPQTGFNPQTGFTGVFVPDQHHAPQGHQPAPQPVAVAAAGQSLIPSVDPTQAATAPQQAPLITLGSPHFKVMAVGAGGQLIPAAAATPCVPHFVPPPAAPVVPPQKSLAGTVKVSAVTQTPNSLQTSSVPLVQTAAGSDEGGQAASSASDEKVIYSAL</sequence>
<dbReference type="GO" id="GO:0141016">
    <property type="term" value="F:G/T mismatch-specific thymine-DNA glycosylase activity"/>
    <property type="evidence" value="ECO:0007669"/>
    <property type="project" value="UniProtKB-EC"/>
</dbReference>
<dbReference type="GO" id="GO:0032183">
    <property type="term" value="F:SUMO binding"/>
    <property type="evidence" value="ECO:0007669"/>
    <property type="project" value="UniProtKB-ARBA"/>
</dbReference>
<feature type="compositionally biased region" description="Low complexity" evidence="18">
    <location>
        <begin position="274"/>
        <end position="290"/>
    </location>
</feature>
<dbReference type="InterPro" id="IPR005122">
    <property type="entry name" value="Uracil-DNA_glycosylase-like"/>
</dbReference>
<keyword evidence="3" id="KW-0227">DNA damage</keyword>
<keyword evidence="2" id="KW-1017">Isopeptide bond</keyword>
<dbReference type="FunFam" id="3.40.470.10:FF:000002">
    <property type="entry name" value="G/T mismatch-specific thymine DNA glycosylase"/>
    <property type="match status" value="1"/>
</dbReference>
<dbReference type="STRING" id="53468.A0A158QTD9"/>
<feature type="compositionally biased region" description="Pro residues" evidence="18">
    <location>
        <begin position="264"/>
        <end position="273"/>
    </location>
</feature>
<evidence type="ECO:0000259" key="19">
    <source>
        <dbReference type="Pfam" id="PF03167"/>
    </source>
</evidence>
<feature type="region of interest" description="Disordered" evidence="18">
    <location>
        <begin position="196"/>
        <end position="345"/>
    </location>
</feature>
<keyword evidence="8" id="KW-0010">Activator</keyword>
<feature type="compositionally biased region" description="Basic and acidic residues" evidence="18">
    <location>
        <begin position="245"/>
        <end position="254"/>
    </location>
</feature>
<evidence type="ECO:0000256" key="4">
    <source>
        <dbReference type="ARBA" id="ARBA00022801"/>
    </source>
</evidence>
<dbReference type="CDD" id="cd10028">
    <property type="entry name" value="UDG-F2_TDG_MUG"/>
    <property type="match status" value="1"/>
</dbReference>
<keyword evidence="7" id="KW-0805">Transcription regulation</keyword>
<keyword evidence="9" id="KW-0804">Transcription</keyword>
<comment type="subunit">
    <text evidence="14">Homodimer. Interacts with AICDA and GADD45A.</text>
</comment>
<dbReference type="InterPro" id="IPR036895">
    <property type="entry name" value="Uracil-DNA_glycosylase-like_sf"/>
</dbReference>
<evidence type="ECO:0000256" key="17">
    <source>
        <dbReference type="ARBA" id="ARBA00083221"/>
    </source>
</evidence>
<protein>
    <recommendedName>
        <fullName evidence="16">G/T mismatch-specific thymine DNA glycosylase</fullName>
        <ecNumber evidence="15">3.2.2.29</ecNumber>
    </recommendedName>
    <alternativeName>
        <fullName evidence="17">Thymine-DNA glycosylase</fullName>
    </alternativeName>
</protein>
<dbReference type="GO" id="GO:0003677">
    <property type="term" value="F:DNA binding"/>
    <property type="evidence" value="ECO:0007669"/>
    <property type="project" value="UniProtKB-ARBA"/>
</dbReference>
<evidence type="ECO:0000256" key="6">
    <source>
        <dbReference type="ARBA" id="ARBA00022853"/>
    </source>
</evidence>
<dbReference type="InterPro" id="IPR015637">
    <property type="entry name" value="MUG/TDG"/>
</dbReference>
<evidence type="ECO:0000256" key="15">
    <source>
        <dbReference type="ARBA" id="ARBA00066769"/>
    </source>
</evidence>
<dbReference type="GO" id="GO:0004844">
    <property type="term" value="F:uracil DNA N-glycosylase activity"/>
    <property type="evidence" value="ECO:0007669"/>
    <property type="project" value="TreeGrafter"/>
</dbReference>
<keyword evidence="4" id="KW-0378">Hydrolase</keyword>
<keyword evidence="21" id="KW-1185">Reference proteome</keyword>
<dbReference type="OrthoDB" id="6275207at2759"/>
<evidence type="ECO:0000313" key="20">
    <source>
        <dbReference type="EMBL" id="VDD76743.1"/>
    </source>
</evidence>